<evidence type="ECO:0000313" key="1">
    <source>
        <dbReference type="EMBL" id="KAK4354383.1"/>
    </source>
</evidence>
<evidence type="ECO:0000313" key="2">
    <source>
        <dbReference type="Proteomes" id="UP001291623"/>
    </source>
</evidence>
<comment type="caution">
    <text evidence="1">The sequence shown here is derived from an EMBL/GenBank/DDBJ whole genome shotgun (WGS) entry which is preliminary data.</text>
</comment>
<keyword evidence="2" id="KW-1185">Reference proteome</keyword>
<gene>
    <name evidence="1" type="ORF">RND71_026577</name>
</gene>
<dbReference type="PANTHER" id="PTHR11439">
    <property type="entry name" value="GAG-POL-RELATED RETROTRANSPOSON"/>
    <property type="match status" value="1"/>
</dbReference>
<accession>A0AAE1V2Y8</accession>
<proteinExistence type="predicted"/>
<protein>
    <submittedName>
        <fullName evidence="1">Uncharacterized protein</fullName>
    </submittedName>
</protein>
<organism evidence="1 2">
    <name type="scientific">Anisodus tanguticus</name>
    <dbReference type="NCBI Taxonomy" id="243964"/>
    <lineage>
        <taxon>Eukaryota</taxon>
        <taxon>Viridiplantae</taxon>
        <taxon>Streptophyta</taxon>
        <taxon>Embryophyta</taxon>
        <taxon>Tracheophyta</taxon>
        <taxon>Spermatophyta</taxon>
        <taxon>Magnoliopsida</taxon>
        <taxon>eudicotyledons</taxon>
        <taxon>Gunneridae</taxon>
        <taxon>Pentapetalae</taxon>
        <taxon>asterids</taxon>
        <taxon>lamiids</taxon>
        <taxon>Solanales</taxon>
        <taxon>Solanaceae</taxon>
        <taxon>Solanoideae</taxon>
        <taxon>Hyoscyameae</taxon>
        <taxon>Anisodus</taxon>
    </lineage>
</organism>
<dbReference type="EMBL" id="JAVYJV010000014">
    <property type="protein sequence ID" value="KAK4354383.1"/>
    <property type="molecule type" value="Genomic_DNA"/>
</dbReference>
<dbReference type="Proteomes" id="UP001291623">
    <property type="component" value="Unassembled WGS sequence"/>
</dbReference>
<dbReference type="PANTHER" id="PTHR11439:SF524">
    <property type="entry name" value="RNA-DIRECTED DNA POLYMERASE, PROTEIN KINASE RLK-PELLE-DLSV FAMILY"/>
    <property type="match status" value="1"/>
</dbReference>
<dbReference type="CDD" id="cd09272">
    <property type="entry name" value="RNase_HI_RT_Ty1"/>
    <property type="match status" value="1"/>
</dbReference>
<sequence length="199" mass="22590">MHDPRIEHMNTLKRIIRYIQGTLDYGLHLYPSSTSTLVSYTDADWGGCPDTKRSTSGYCMFLGNNLVSWSAKHQSTLSLSSAEAEYRGVANVVSESYWLRNLLLELHSPIQKATLVYCDNISAIYLSNNPVQHQRTKHIEMDIHFVRKKVARGQVRICHVPSRYQIADIFTKGLPSVLFEDFRDSLSIRTPPVMIAGVC</sequence>
<dbReference type="InterPro" id="IPR043502">
    <property type="entry name" value="DNA/RNA_pol_sf"/>
</dbReference>
<name>A0AAE1V2Y8_9SOLA</name>
<dbReference type="AlphaFoldDB" id="A0AAE1V2Y8"/>
<dbReference type="SUPFAM" id="SSF56672">
    <property type="entry name" value="DNA/RNA polymerases"/>
    <property type="match status" value="1"/>
</dbReference>
<reference evidence="1" key="1">
    <citation type="submission" date="2023-12" db="EMBL/GenBank/DDBJ databases">
        <title>Genome assembly of Anisodus tanguticus.</title>
        <authorList>
            <person name="Wang Y.-J."/>
        </authorList>
    </citation>
    <scope>NUCLEOTIDE SEQUENCE</scope>
    <source>
        <strain evidence="1">KB-2021</strain>
        <tissue evidence="1">Leaf</tissue>
    </source>
</reference>